<evidence type="ECO:0000256" key="1">
    <source>
        <dbReference type="ARBA" id="ARBA00022723"/>
    </source>
</evidence>
<evidence type="ECO:0000313" key="6">
    <source>
        <dbReference type="Proteomes" id="UP000030748"/>
    </source>
</evidence>
<organism evidence="5 6">
    <name type="scientific">Erythranthe guttata</name>
    <name type="common">Yellow monkey flower</name>
    <name type="synonym">Mimulus guttatus</name>
    <dbReference type="NCBI Taxonomy" id="4155"/>
    <lineage>
        <taxon>Eukaryota</taxon>
        <taxon>Viridiplantae</taxon>
        <taxon>Streptophyta</taxon>
        <taxon>Embryophyta</taxon>
        <taxon>Tracheophyta</taxon>
        <taxon>Spermatophyta</taxon>
        <taxon>Magnoliopsida</taxon>
        <taxon>eudicotyledons</taxon>
        <taxon>Gunneridae</taxon>
        <taxon>Pentapetalae</taxon>
        <taxon>asterids</taxon>
        <taxon>lamiids</taxon>
        <taxon>Lamiales</taxon>
        <taxon>Phrymaceae</taxon>
        <taxon>Erythranthe</taxon>
    </lineage>
</organism>
<keyword evidence="3" id="KW-0862">Zinc</keyword>
<feature type="domain" description="RING-CH-type" evidence="4">
    <location>
        <begin position="10"/>
        <end position="68"/>
    </location>
</feature>
<evidence type="ECO:0000313" key="5">
    <source>
        <dbReference type="EMBL" id="EYU24252.1"/>
    </source>
</evidence>
<dbReference type="GO" id="GO:0008270">
    <property type="term" value="F:zinc ion binding"/>
    <property type="evidence" value="ECO:0007669"/>
    <property type="project" value="UniProtKB-KW"/>
</dbReference>
<dbReference type="Proteomes" id="UP000030748">
    <property type="component" value="Unassembled WGS sequence"/>
</dbReference>
<dbReference type="STRING" id="4155.A0A022Q6F8"/>
<feature type="non-terminal residue" evidence="5">
    <location>
        <position position="92"/>
    </location>
</feature>
<name>A0A022Q6F8_ERYGU</name>
<dbReference type="AlphaFoldDB" id="A0A022Q6F8"/>
<keyword evidence="6" id="KW-1185">Reference proteome</keyword>
<dbReference type="SUPFAM" id="SSF57850">
    <property type="entry name" value="RING/U-box"/>
    <property type="match status" value="1"/>
</dbReference>
<dbReference type="Pfam" id="PF12906">
    <property type="entry name" value="RINGv"/>
    <property type="match status" value="1"/>
</dbReference>
<proteinExistence type="predicted"/>
<dbReference type="Gene3D" id="3.30.40.10">
    <property type="entry name" value="Zinc/RING finger domain, C3HC4 (zinc finger)"/>
    <property type="match status" value="1"/>
</dbReference>
<protein>
    <recommendedName>
        <fullName evidence="4">RING-CH-type domain-containing protein</fullName>
    </recommendedName>
</protein>
<sequence>MGVGQLVPEVIWKEEAICRLCFKIYQEHMLQTKCKCEFAMIHESCGAEWSQKKGHNKCDICEQDIQNIPVMVSLDHLSSTRNKELKRGSTLK</sequence>
<evidence type="ECO:0000256" key="3">
    <source>
        <dbReference type="ARBA" id="ARBA00022833"/>
    </source>
</evidence>
<keyword evidence="1" id="KW-0479">Metal-binding</keyword>
<dbReference type="PROSITE" id="PS51292">
    <property type="entry name" value="ZF_RING_CH"/>
    <property type="match status" value="1"/>
</dbReference>
<dbReference type="PANTHER" id="PTHR46158:SF1">
    <property type="entry name" value="RING_U-BOX SUPERFAMILY PROTEIN"/>
    <property type="match status" value="1"/>
</dbReference>
<dbReference type="EMBL" id="KI632130">
    <property type="protein sequence ID" value="EYU24252.1"/>
    <property type="molecule type" value="Genomic_DNA"/>
</dbReference>
<keyword evidence="2" id="KW-0863">Zinc-finger</keyword>
<accession>A0A022Q6F8</accession>
<evidence type="ECO:0000259" key="4">
    <source>
        <dbReference type="PROSITE" id="PS51292"/>
    </source>
</evidence>
<gene>
    <name evidence="5" type="ORF">MIMGU_mgv1a020624mg</name>
</gene>
<dbReference type="PANTHER" id="PTHR46158">
    <property type="entry name" value="OS02G0165000 PROTEIN"/>
    <property type="match status" value="1"/>
</dbReference>
<reference evidence="5 6" key="1">
    <citation type="journal article" date="2013" name="Proc. Natl. Acad. Sci. U.S.A.">
        <title>Fine-scale variation in meiotic recombination in Mimulus inferred from population shotgun sequencing.</title>
        <authorList>
            <person name="Hellsten U."/>
            <person name="Wright K.M."/>
            <person name="Jenkins J."/>
            <person name="Shu S."/>
            <person name="Yuan Y."/>
            <person name="Wessler S.R."/>
            <person name="Schmutz J."/>
            <person name="Willis J.H."/>
            <person name="Rokhsar D.S."/>
        </authorList>
    </citation>
    <scope>NUCLEOTIDE SEQUENCE [LARGE SCALE GENOMIC DNA]</scope>
    <source>
        <strain evidence="6">cv. DUN x IM62</strain>
    </source>
</reference>
<dbReference type="InterPro" id="IPR013083">
    <property type="entry name" value="Znf_RING/FYVE/PHD"/>
</dbReference>
<dbReference type="InterPro" id="IPR011016">
    <property type="entry name" value="Znf_RING-CH"/>
</dbReference>
<evidence type="ECO:0000256" key="2">
    <source>
        <dbReference type="ARBA" id="ARBA00022771"/>
    </source>
</evidence>